<evidence type="ECO:0000313" key="2">
    <source>
        <dbReference type="Proteomes" id="UP001057452"/>
    </source>
</evidence>
<proteinExistence type="predicted"/>
<evidence type="ECO:0000313" key="1">
    <source>
        <dbReference type="EMBL" id="KAI4809446.1"/>
    </source>
</evidence>
<gene>
    <name evidence="1" type="ORF">KUCAC02_018326</name>
</gene>
<dbReference type="Proteomes" id="UP001057452">
    <property type="component" value="Chromosome 17"/>
</dbReference>
<organism evidence="1 2">
    <name type="scientific">Chaenocephalus aceratus</name>
    <name type="common">Blackfin icefish</name>
    <name type="synonym">Chaenichthys aceratus</name>
    <dbReference type="NCBI Taxonomy" id="36190"/>
    <lineage>
        <taxon>Eukaryota</taxon>
        <taxon>Metazoa</taxon>
        <taxon>Chordata</taxon>
        <taxon>Craniata</taxon>
        <taxon>Vertebrata</taxon>
        <taxon>Euteleostomi</taxon>
        <taxon>Actinopterygii</taxon>
        <taxon>Neopterygii</taxon>
        <taxon>Teleostei</taxon>
        <taxon>Neoteleostei</taxon>
        <taxon>Acanthomorphata</taxon>
        <taxon>Eupercaria</taxon>
        <taxon>Perciformes</taxon>
        <taxon>Notothenioidei</taxon>
        <taxon>Channichthyidae</taxon>
        <taxon>Chaenocephalus</taxon>
    </lineage>
</organism>
<accession>A0ACB9W852</accession>
<dbReference type="EMBL" id="CM043801">
    <property type="protein sequence ID" value="KAI4809446.1"/>
    <property type="molecule type" value="Genomic_DNA"/>
</dbReference>
<comment type="caution">
    <text evidence="1">The sequence shown here is derived from an EMBL/GenBank/DDBJ whole genome shotgun (WGS) entry which is preliminary data.</text>
</comment>
<keyword evidence="2" id="KW-1185">Reference proteome</keyword>
<name>A0ACB9W852_CHAAC</name>
<reference evidence="1" key="1">
    <citation type="submission" date="2022-05" db="EMBL/GenBank/DDBJ databases">
        <title>Chromosome-level genome of Chaenocephalus aceratus.</title>
        <authorList>
            <person name="Park H."/>
        </authorList>
    </citation>
    <scope>NUCLEOTIDE SEQUENCE</scope>
    <source>
        <strain evidence="1">KU_202001</strain>
    </source>
</reference>
<sequence length="304" mass="34692">MATRSEKVERKRTASKVRVVKHREKVYSNPELLEEYRRKERERDQNIGEGTPSTSSPKTSTPRRKTSVKLRKKLNKTQRMLKTKEKELDKLRKKGFKSVTWNYTEASHGKGAPDGVGGALKNLADRLVAYGTDIPDAEALLHNLSTQSSVKLSKVTEEKVQGPRKVHQLVSTEPGKIKVREVSCFCRPACDCYSPKEFILKENAASEEKAEESIEVGQWVLVEYDGDLYPGTIVEDQFEVDTMNCAGENRFFYPSIGFPGDKVWYFRDNIKDMIPEPMPATSSARHFSVAAEIWAKWRRGEEMR</sequence>
<protein>
    <submittedName>
        <fullName evidence="1">Uncharacterized protein</fullName>
    </submittedName>
</protein>